<gene>
    <name evidence="1" type="ORF">HMPREF1534_03684</name>
</gene>
<dbReference type="STRING" id="1121098.HMPREF1534_03684"/>
<dbReference type="HOGENOM" id="CLU_079054_0_0_10"/>
<comment type="caution">
    <text evidence="1">The sequence shown here is derived from an EMBL/GenBank/DDBJ whole genome shotgun (WGS) entry which is preliminary data.</text>
</comment>
<dbReference type="PATRIC" id="fig|1121098.3.peg.3763"/>
<dbReference type="Pfam" id="PF06293">
    <property type="entry name" value="Kdo"/>
    <property type="match status" value="1"/>
</dbReference>
<name>U6RAP2_9BACT</name>
<reference evidence="1 2" key="1">
    <citation type="submission" date="2013-04" db="EMBL/GenBank/DDBJ databases">
        <title>The Genome Sequence of Bacteroides massiliensis DSM 17679.</title>
        <authorList>
            <consortium name="The Broad Institute Genomics Platform"/>
            <person name="Earl A."/>
            <person name="Ward D."/>
            <person name="Feldgarden M."/>
            <person name="Gevers D."/>
            <person name="Martens E."/>
            <person name="Fenner L."/>
            <person name="Roux V."/>
            <person name="Mallet M.N."/>
            <person name="Raoult D."/>
            <person name="Walker B."/>
            <person name="Young S."/>
            <person name="Zeng Q."/>
            <person name="Gargeya S."/>
            <person name="Fitzgerald M."/>
            <person name="Haas B."/>
            <person name="Abouelleil A."/>
            <person name="Allen A.W."/>
            <person name="Alvarado L."/>
            <person name="Arachchi H.M."/>
            <person name="Berlin A.M."/>
            <person name="Chapman S.B."/>
            <person name="Gainer-Dewar J."/>
            <person name="Goldberg J."/>
            <person name="Griggs A."/>
            <person name="Gujja S."/>
            <person name="Hansen M."/>
            <person name="Howarth C."/>
            <person name="Imamovic A."/>
            <person name="Ireland A."/>
            <person name="Larimer J."/>
            <person name="McCowan C."/>
            <person name="Murphy C."/>
            <person name="Pearson M."/>
            <person name="Poon T.W."/>
            <person name="Priest M."/>
            <person name="Roberts A."/>
            <person name="Saif S."/>
            <person name="Shea T."/>
            <person name="Sisk P."/>
            <person name="Sykes S."/>
            <person name="Wortman J."/>
            <person name="Nusbaum C."/>
            <person name="Birren B."/>
        </authorList>
    </citation>
    <scope>NUCLEOTIDE SEQUENCE [LARGE SCALE GENOMIC DNA]</scope>
    <source>
        <strain evidence="2">B84634 / Timone 84634 / DSM 17679 / JCM 13223</strain>
    </source>
</reference>
<dbReference type="Proteomes" id="UP000017831">
    <property type="component" value="Unassembled WGS sequence"/>
</dbReference>
<dbReference type="OrthoDB" id="9773772at2"/>
<evidence type="ECO:0008006" key="3">
    <source>
        <dbReference type="Google" id="ProtNLM"/>
    </source>
</evidence>
<protein>
    <recommendedName>
        <fullName evidence="3">Protein kinase domain-containing protein</fullName>
    </recommendedName>
</protein>
<dbReference type="SUPFAM" id="SSF56112">
    <property type="entry name" value="Protein kinase-like (PK-like)"/>
    <property type="match status" value="1"/>
</dbReference>
<accession>U6RAP2</accession>
<dbReference type="GeneID" id="60060494"/>
<sequence>MKIVIHPDFMQTADFIKQLPQHFAQEGELLYEGRNEVRRYRVKNEWLVVKKYKQPNIIQRIVYTFFKKSKTERAYLFAGMLRKRGFDTPHEVAYIEKKRGGLFLDGYFISTQCDFPPLSKVLWQRRFDKHAANELAAFMVQLHEKGVLHGDLNLTNILYCTDNDGHYHFTLIDTNRSKFKCALTRKECLENLKRLTHSKALLRYVVMQYANLRGWPPRECALEVFQFLLQFEQKRRRKRRLQALIGIKK</sequence>
<proteinExistence type="predicted"/>
<dbReference type="eggNOG" id="COG3642">
    <property type="taxonomic scope" value="Bacteria"/>
</dbReference>
<dbReference type="EMBL" id="AQHY01000040">
    <property type="protein sequence ID" value="EOA52258.1"/>
    <property type="molecule type" value="Genomic_DNA"/>
</dbReference>
<evidence type="ECO:0000313" key="1">
    <source>
        <dbReference type="EMBL" id="EOA52258.1"/>
    </source>
</evidence>
<dbReference type="Gene3D" id="1.10.510.10">
    <property type="entry name" value="Transferase(Phosphotransferase) domain 1"/>
    <property type="match status" value="1"/>
</dbReference>
<dbReference type="RefSeq" id="WP_005944820.1">
    <property type="nucleotide sequence ID" value="NZ_KB890319.1"/>
</dbReference>
<keyword evidence="2" id="KW-1185">Reference proteome</keyword>
<evidence type="ECO:0000313" key="2">
    <source>
        <dbReference type="Proteomes" id="UP000017831"/>
    </source>
</evidence>
<dbReference type="InterPro" id="IPR011009">
    <property type="entry name" value="Kinase-like_dom_sf"/>
</dbReference>
<organism evidence="1 2">
    <name type="scientific">Phocaeicola massiliensis B84634 = Timone 84634 = DSM 17679 = JCM 13223</name>
    <dbReference type="NCBI Taxonomy" id="1121098"/>
    <lineage>
        <taxon>Bacteria</taxon>
        <taxon>Pseudomonadati</taxon>
        <taxon>Bacteroidota</taxon>
        <taxon>Bacteroidia</taxon>
        <taxon>Bacteroidales</taxon>
        <taxon>Bacteroidaceae</taxon>
        <taxon>Phocaeicola</taxon>
    </lineage>
</organism>
<dbReference type="AlphaFoldDB" id="U6RAP2"/>